<accession>A0A0S3SB16</accession>
<dbReference type="Proteomes" id="UP000291084">
    <property type="component" value="Chromosome 6"/>
</dbReference>
<proteinExistence type="predicted"/>
<name>A0A0S3SB16_PHAAN</name>
<feature type="non-terminal residue" evidence="1">
    <location>
        <position position="1"/>
    </location>
</feature>
<dbReference type="EMBL" id="AP015039">
    <property type="protein sequence ID" value="BAT89991.1"/>
    <property type="molecule type" value="Genomic_DNA"/>
</dbReference>
<evidence type="ECO:0000313" key="2">
    <source>
        <dbReference type="Proteomes" id="UP000291084"/>
    </source>
</evidence>
<protein>
    <submittedName>
        <fullName evidence="1">Uncharacterized protein</fullName>
    </submittedName>
</protein>
<gene>
    <name evidence="1" type="primary">Vigan.06G114600</name>
    <name evidence="1" type="ORF">VIGAN_06114600</name>
</gene>
<dbReference type="AlphaFoldDB" id="A0A0S3SB16"/>
<sequence>GCSDLNAYALDDLLNDYALTSDNYAKFDDLIVHINLDLDVADDTFSAGTDLEEVVYTEDKKEVLAEAGDGLNETQGPWNV</sequence>
<evidence type="ECO:0000313" key="1">
    <source>
        <dbReference type="EMBL" id="BAT89991.1"/>
    </source>
</evidence>
<organism evidence="1 2">
    <name type="scientific">Vigna angularis var. angularis</name>
    <dbReference type="NCBI Taxonomy" id="157739"/>
    <lineage>
        <taxon>Eukaryota</taxon>
        <taxon>Viridiplantae</taxon>
        <taxon>Streptophyta</taxon>
        <taxon>Embryophyta</taxon>
        <taxon>Tracheophyta</taxon>
        <taxon>Spermatophyta</taxon>
        <taxon>Magnoliopsida</taxon>
        <taxon>eudicotyledons</taxon>
        <taxon>Gunneridae</taxon>
        <taxon>Pentapetalae</taxon>
        <taxon>rosids</taxon>
        <taxon>fabids</taxon>
        <taxon>Fabales</taxon>
        <taxon>Fabaceae</taxon>
        <taxon>Papilionoideae</taxon>
        <taxon>50 kb inversion clade</taxon>
        <taxon>NPAAA clade</taxon>
        <taxon>indigoferoid/millettioid clade</taxon>
        <taxon>Phaseoleae</taxon>
        <taxon>Vigna</taxon>
    </lineage>
</organism>
<reference evidence="1 2" key="1">
    <citation type="journal article" date="2015" name="Sci. Rep.">
        <title>The power of single molecule real-time sequencing technology in the de novo assembly of a eukaryotic genome.</title>
        <authorList>
            <person name="Sakai H."/>
            <person name="Naito K."/>
            <person name="Ogiso-Tanaka E."/>
            <person name="Takahashi Y."/>
            <person name="Iseki K."/>
            <person name="Muto C."/>
            <person name="Satou K."/>
            <person name="Teruya K."/>
            <person name="Shiroma A."/>
            <person name="Shimoji M."/>
            <person name="Hirano T."/>
            <person name="Itoh T."/>
            <person name="Kaga A."/>
            <person name="Tomooka N."/>
        </authorList>
    </citation>
    <scope>NUCLEOTIDE SEQUENCE [LARGE SCALE GENOMIC DNA]</scope>
    <source>
        <strain evidence="2">cv. Shumari</strain>
    </source>
</reference>
<keyword evidence="2" id="KW-1185">Reference proteome</keyword>